<dbReference type="AlphaFoldDB" id="A0A9D4J3V9"/>
<keyword evidence="3" id="KW-1185">Reference proteome</keyword>
<proteinExistence type="predicted"/>
<sequence length="82" mass="9563">MTGKAVQTALRGYCRVYKCIHSQERSQEIQILLYQEEELYSSILRGETTQMFHVLTFNKNTRRSANTKKESDTDNQRCSAVK</sequence>
<evidence type="ECO:0000313" key="2">
    <source>
        <dbReference type="EMBL" id="KAH3794899.1"/>
    </source>
</evidence>
<reference evidence="2" key="1">
    <citation type="journal article" date="2019" name="bioRxiv">
        <title>The Genome of the Zebra Mussel, Dreissena polymorpha: A Resource for Invasive Species Research.</title>
        <authorList>
            <person name="McCartney M.A."/>
            <person name="Auch B."/>
            <person name="Kono T."/>
            <person name="Mallez S."/>
            <person name="Zhang Y."/>
            <person name="Obille A."/>
            <person name="Becker A."/>
            <person name="Abrahante J.E."/>
            <person name="Garbe J."/>
            <person name="Badalamenti J.P."/>
            <person name="Herman A."/>
            <person name="Mangelson H."/>
            <person name="Liachko I."/>
            <person name="Sullivan S."/>
            <person name="Sone E.D."/>
            <person name="Koren S."/>
            <person name="Silverstein K.A.T."/>
            <person name="Beckman K.B."/>
            <person name="Gohl D.M."/>
        </authorList>
    </citation>
    <scope>NUCLEOTIDE SEQUENCE</scope>
    <source>
        <strain evidence="2">Duluth1</strain>
        <tissue evidence="2">Whole animal</tissue>
    </source>
</reference>
<reference evidence="2" key="2">
    <citation type="submission" date="2020-11" db="EMBL/GenBank/DDBJ databases">
        <authorList>
            <person name="McCartney M.A."/>
            <person name="Auch B."/>
            <person name="Kono T."/>
            <person name="Mallez S."/>
            <person name="Becker A."/>
            <person name="Gohl D.M."/>
            <person name="Silverstein K.A.T."/>
            <person name="Koren S."/>
            <person name="Bechman K.B."/>
            <person name="Herman A."/>
            <person name="Abrahante J.E."/>
            <person name="Garbe J."/>
        </authorList>
    </citation>
    <scope>NUCLEOTIDE SEQUENCE</scope>
    <source>
        <strain evidence="2">Duluth1</strain>
        <tissue evidence="2">Whole animal</tissue>
    </source>
</reference>
<name>A0A9D4J3V9_DREPO</name>
<dbReference type="EMBL" id="JAIWYP010000007">
    <property type="protein sequence ID" value="KAH3794899.1"/>
    <property type="molecule type" value="Genomic_DNA"/>
</dbReference>
<evidence type="ECO:0000256" key="1">
    <source>
        <dbReference type="SAM" id="MobiDB-lite"/>
    </source>
</evidence>
<dbReference type="Proteomes" id="UP000828390">
    <property type="component" value="Unassembled WGS sequence"/>
</dbReference>
<evidence type="ECO:0000313" key="3">
    <source>
        <dbReference type="Proteomes" id="UP000828390"/>
    </source>
</evidence>
<gene>
    <name evidence="2" type="ORF">DPMN_148438</name>
</gene>
<comment type="caution">
    <text evidence="2">The sequence shown here is derived from an EMBL/GenBank/DDBJ whole genome shotgun (WGS) entry which is preliminary data.</text>
</comment>
<organism evidence="2 3">
    <name type="scientific">Dreissena polymorpha</name>
    <name type="common">Zebra mussel</name>
    <name type="synonym">Mytilus polymorpha</name>
    <dbReference type="NCBI Taxonomy" id="45954"/>
    <lineage>
        <taxon>Eukaryota</taxon>
        <taxon>Metazoa</taxon>
        <taxon>Spiralia</taxon>
        <taxon>Lophotrochozoa</taxon>
        <taxon>Mollusca</taxon>
        <taxon>Bivalvia</taxon>
        <taxon>Autobranchia</taxon>
        <taxon>Heteroconchia</taxon>
        <taxon>Euheterodonta</taxon>
        <taxon>Imparidentia</taxon>
        <taxon>Neoheterodontei</taxon>
        <taxon>Myida</taxon>
        <taxon>Dreissenoidea</taxon>
        <taxon>Dreissenidae</taxon>
        <taxon>Dreissena</taxon>
    </lineage>
</organism>
<accession>A0A9D4J3V9</accession>
<feature type="region of interest" description="Disordered" evidence="1">
    <location>
        <begin position="63"/>
        <end position="82"/>
    </location>
</feature>
<protein>
    <submittedName>
        <fullName evidence="2">Uncharacterized protein</fullName>
    </submittedName>
</protein>